<dbReference type="PROSITE" id="PS51477">
    <property type="entry name" value="PAH"/>
    <property type="match status" value="1"/>
</dbReference>
<dbReference type="Gene3D" id="1.20.1160.11">
    <property type="entry name" value="Paired amphipathic helix"/>
    <property type="match status" value="1"/>
</dbReference>
<accession>R7S1U5</accession>
<reference evidence="6" key="1">
    <citation type="journal article" date="2012" name="Science">
        <title>The Paleozoic origin of enzymatic lignin decomposition reconstructed from 31 fungal genomes.</title>
        <authorList>
            <person name="Floudas D."/>
            <person name="Binder M."/>
            <person name="Riley R."/>
            <person name="Barry K."/>
            <person name="Blanchette R.A."/>
            <person name="Henrissat B."/>
            <person name="Martinez A.T."/>
            <person name="Otillar R."/>
            <person name="Spatafora J.W."/>
            <person name="Yadav J.S."/>
            <person name="Aerts A."/>
            <person name="Benoit I."/>
            <person name="Boyd A."/>
            <person name="Carlson A."/>
            <person name="Copeland A."/>
            <person name="Coutinho P.M."/>
            <person name="de Vries R.P."/>
            <person name="Ferreira P."/>
            <person name="Findley K."/>
            <person name="Foster B."/>
            <person name="Gaskell J."/>
            <person name="Glotzer D."/>
            <person name="Gorecki P."/>
            <person name="Heitman J."/>
            <person name="Hesse C."/>
            <person name="Hori C."/>
            <person name="Igarashi K."/>
            <person name="Jurgens J.A."/>
            <person name="Kallen N."/>
            <person name="Kersten P."/>
            <person name="Kohler A."/>
            <person name="Kuees U."/>
            <person name="Kumar T.K.A."/>
            <person name="Kuo A."/>
            <person name="LaButti K."/>
            <person name="Larrondo L.F."/>
            <person name="Lindquist E."/>
            <person name="Ling A."/>
            <person name="Lombard V."/>
            <person name="Lucas S."/>
            <person name="Lundell T."/>
            <person name="Martin R."/>
            <person name="McLaughlin D.J."/>
            <person name="Morgenstern I."/>
            <person name="Morin E."/>
            <person name="Murat C."/>
            <person name="Nagy L.G."/>
            <person name="Nolan M."/>
            <person name="Ohm R.A."/>
            <person name="Patyshakuliyeva A."/>
            <person name="Rokas A."/>
            <person name="Ruiz-Duenas F.J."/>
            <person name="Sabat G."/>
            <person name="Salamov A."/>
            <person name="Samejima M."/>
            <person name="Schmutz J."/>
            <person name="Slot J.C."/>
            <person name="St John F."/>
            <person name="Stenlid J."/>
            <person name="Sun H."/>
            <person name="Sun S."/>
            <person name="Syed K."/>
            <person name="Tsang A."/>
            <person name="Wiebenga A."/>
            <person name="Young D."/>
            <person name="Pisabarro A."/>
            <person name="Eastwood D.C."/>
            <person name="Martin F."/>
            <person name="Cullen D."/>
            <person name="Grigoriev I.V."/>
            <person name="Hibbett D.S."/>
        </authorList>
    </citation>
    <scope>NUCLEOTIDE SEQUENCE [LARGE SCALE GENOMIC DNA]</scope>
    <source>
        <strain evidence="6">HHB-11173 SS5</strain>
    </source>
</reference>
<name>R7S1U5_PUNST</name>
<comment type="subcellular location">
    <subcellularLocation>
        <location evidence="1 4">Nucleus</location>
    </subcellularLocation>
</comment>
<evidence type="ECO:0008006" key="7">
    <source>
        <dbReference type="Google" id="ProtNLM"/>
    </source>
</evidence>
<dbReference type="PANTHER" id="PTHR12346:SF0">
    <property type="entry name" value="SIN3A, ISOFORM G"/>
    <property type="match status" value="1"/>
</dbReference>
<dbReference type="InterPro" id="IPR036600">
    <property type="entry name" value="PAH_sf"/>
</dbReference>
<evidence type="ECO:0000256" key="4">
    <source>
        <dbReference type="PROSITE-ProRule" id="PRU00810"/>
    </source>
</evidence>
<dbReference type="KEGG" id="psq:PUNSTDRAFT_55996"/>
<sequence>MAQGSRVSPDTLSVNDALRYLDQVRSALYDQPDVHQRFLMIFKDFRDAVISTSTCMTRMGELFITSGHPELIDGFNTFLPSGYAVQQPTSPIAREVRVTTPHGPIISTLGP</sequence>
<dbReference type="EMBL" id="JH687559">
    <property type="protein sequence ID" value="EIN03732.1"/>
    <property type="molecule type" value="Genomic_DNA"/>
</dbReference>
<protein>
    <recommendedName>
        <fullName evidence="7">PAH2 domain-containing protein</fullName>
    </recommendedName>
</protein>
<evidence type="ECO:0000313" key="5">
    <source>
        <dbReference type="EMBL" id="EIN03732.1"/>
    </source>
</evidence>
<dbReference type="HOGENOM" id="CLU_153346_0_0_1"/>
<gene>
    <name evidence="5" type="ORF">PUNSTDRAFT_55996</name>
</gene>
<dbReference type="InterPro" id="IPR003822">
    <property type="entry name" value="PAH"/>
</dbReference>
<keyword evidence="6" id="KW-1185">Reference proteome</keyword>
<evidence type="ECO:0000256" key="1">
    <source>
        <dbReference type="ARBA" id="ARBA00004123"/>
    </source>
</evidence>
<dbReference type="GeneID" id="18884064"/>
<dbReference type="PANTHER" id="PTHR12346">
    <property type="entry name" value="SIN3B-RELATED"/>
    <property type="match status" value="1"/>
</dbReference>
<dbReference type="OrthoDB" id="10265969at2759"/>
<dbReference type="GO" id="GO:0003714">
    <property type="term" value="F:transcription corepressor activity"/>
    <property type="evidence" value="ECO:0007669"/>
    <property type="project" value="InterPro"/>
</dbReference>
<dbReference type="RefSeq" id="XP_007389017.1">
    <property type="nucleotide sequence ID" value="XM_007388955.1"/>
</dbReference>
<evidence type="ECO:0000313" key="6">
    <source>
        <dbReference type="Proteomes" id="UP000054196"/>
    </source>
</evidence>
<keyword evidence="2" id="KW-0678">Repressor</keyword>
<dbReference type="InterPro" id="IPR039774">
    <property type="entry name" value="Sin3-like"/>
</dbReference>
<dbReference type="AlphaFoldDB" id="R7S1U5"/>
<evidence type="ECO:0000256" key="2">
    <source>
        <dbReference type="ARBA" id="ARBA00022491"/>
    </source>
</evidence>
<evidence type="ECO:0000256" key="3">
    <source>
        <dbReference type="ARBA" id="ARBA00023242"/>
    </source>
</evidence>
<keyword evidence="3 4" id="KW-0539">Nucleus</keyword>
<dbReference type="SUPFAM" id="SSF47762">
    <property type="entry name" value="PAH2 domain"/>
    <property type="match status" value="1"/>
</dbReference>
<dbReference type="eggNOG" id="KOG4204">
    <property type="taxonomic scope" value="Eukaryota"/>
</dbReference>
<dbReference type="Proteomes" id="UP000054196">
    <property type="component" value="Unassembled WGS sequence"/>
</dbReference>
<organism evidence="5 6">
    <name type="scientific">Punctularia strigosozonata (strain HHB-11173)</name>
    <name type="common">White-rot fungus</name>
    <dbReference type="NCBI Taxonomy" id="741275"/>
    <lineage>
        <taxon>Eukaryota</taxon>
        <taxon>Fungi</taxon>
        <taxon>Dikarya</taxon>
        <taxon>Basidiomycota</taxon>
        <taxon>Agaricomycotina</taxon>
        <taxon>Agaricomycetes</taxon>
        <taxon>Corticiales</taxon>
        <taxon>Punctulariaceae</taxon>
        <taxon>Punctularia</taxon>
    </lineage>
</organism>
<proteinExistence type="predicted"/>
<dbReference type="Pfam" id="PF02671">
    <property type="entry name" value="PAH"/>
    <property type="match status" value="1"/>
</dbReference>
<dbReference type="OMA" id="DAGHCES"/>
<dbReference type="GO" id="GO:0000122">
    <property type="term" value="P:negative regulation of transcription by RNA polymerase II"/>
    <property type="evidence" value="ECO:0007669"/>
    <property type="project" value="TreeGrafter"/>
</dbReference>
<dbReference type="FunFam" id="1.20.1160.11:FF:000001">
    <property type="entry name" value="Paired amphipathic helix protein Sin3"/>
    <property type="match status" value="1"/>
</dbReference>
<dbReference type="GO" id="GO:0070822">
    <property type="term" value="C:Sin3-type complex"/>
    <property type="evidence" value="ECO:0007669"/>
    <property type="project" value="TreeGrafter"/>
</dbReference>